<feature type="domain" description="U3 small nucleolar RNA-associated protein 20" evidence="2">
    <location>
        <begin position="1765"/>
        <end position="1981"/>
    </location>
</feature>
<dbReference type="Proteomes" id="UP001163823">
    <property type="component" value="Chromosome 9"/>
</dbReference>
<feature type="domain" description="U3 small nucleolar RNA-associated protein 20 N-terminal" evidence="1">
    <location>
        <begin position="896"/>
        <end position="1552"/>
    </location>
</feature>
<accession>A0AAD7PHS3</accession>
<dbReference type="InterPro" id="IPR011430">
    <property type="entry name" value="UTP20_N"/>
</dbReference>
<feature type="domain" description="U3 small nucleolar RNA-associated protein 20 C-terminal" evidence="3">
    <location>
        <begin position="2606"/>
        <end position="2681"/>
    </location>
</feature>
<evidence type="ECO:0000313" key="4">
    <source>
        <dbReference type="EMBL" id="KAJ7955379.1"/>
    </source>
</evidence>
<comment type="caution">
    <text evidence="4">The sequence shown here is derived from an EMBL/GenBank/DDBJ whole genome shotgun (WGS) entry which is preliminary data.</text>
</comment>
<dbReference type="InterPro" id="IPR052575">
    <property type="entry name" value="SSU_processome_comp_20"/>
</dbReference>
<sequence length="2691" mass="304807">MATPSQAQAVKSLNKSTGRRRFVFRNFSQRLEDIEINVYHSLEKVKSDPSEGSSFFRDCLIEWRELNTAEDFISFYEEMMPLTQSLPLVLLHKESIASELFLRLHIKARLSLEPILRLIAALSRDLLEDFLPLFPRLVDSLVYLLENGADREPEIIEQIFTSWSYIMMYMQKYLTRKPVDVLKFTVKLRYYPKVYVQEFMAQATSYLLRNAPDEQLKQGIARIMAEVVKKPFVGRESGVSALLYYVMTGSSLRFHSRAERVLQIMTNDTIYCIGNKAGQGAVLDVVRLVFQRLCEEIEPQELNLMWKCLYKKVGECVNSGDVLHLSRLLSILISTVQMHNGRRVFDYRPMLELVLLLVETYVMTSVTRVEKDDLSEVIDKMLQLMLCILDGLHSCDNISAISECSLRWAPIFKLRNSSLLPFIKELLQKETGVLYSFRVNVISSFSDFVENSEEVVINLLVSFCEKLQVNARHCDFTDETSAKAFSRICSYLEGAIRYWSGAVNDIANGDSSCELNDQKLALLWGAISCYAHMSSFQVNSSLLLDLINAVDQLLLVRAGYTADISQEIWESLMGAALSSYNKIHGGNKSGSEVVANFLFLAKKHKSSSHVLSAVADYLDSEFGPPTQETGCSVSHQGLVEKEAMDAVDLFADNLCHSDKDIRVSTLRILCHYEPLSGDVSLVHQPIGKKRKTEDSETFHVDIPCSNVLQLLLSIEMTPLSISTSRQIVLLISRIQMCISTGRISEVYVPLVLNAIVGILHNRFSYLWDPALECLSVLVSRYATHVWDKFVCCLKQCQSVFQMSHNLPDSGNAKLSEQPTDLVDRFKLFVNLASASASTPHATILMSLLQALQKIPTVVEPLSGQFIPLFLMFLGYSTDDLVSVGLFNSHACKGKEWKAVLKEWLNLLKLMKNPKSFFLSQFVKEVLQNRILDENDPEIQMKALDCLLSWKDDFLLPYAQNLKNLISSRNLREELTTWSLSKEANLIEESHRAYLVPLVIRLLIPKVRKLKTLASRKNASIHHRKAILNFVAELETSELPLFFALLIKPLQIVSKEADGAAANLFWSSPEDSLGEFEASNFLIYFTMVNITSLSWKKRYGFLHVVEDVLGVFDESHVRPFLDLLVGCVVRILGNCSLCLDIAKSNGFPSDIKYSDSKLDPLEEDSSHANQILTSTNLKQLKDLRSLCLKIISFILNKYEDHEFGPDFWDLFFTSVKPLIAGFKQESSSSEKPSSLFSSFIAMSRNYRLVSLLCREMSLVPDIFSILSVKSASDGAVSCAIKFVENLLSLDNELDDKDSHIKTMLHSNVKALVSSLQCLFGSDNARKRKLVKSPGESLRRIFKFLPKYIKEPLLAKDFTEIVLLFLEKGSQSSDVCIEAIQVIRDIIPVLGSGITTKILKSVSSLLISAELDMRLCICDLLDALAENDASVFLVAKLVRELNAISASEMGELDYDAVINCYGRINAELFSEVQVDHAVLILSHCVHHMSSEELILRESAHRSLLSFVDFSALLLCGEGNNQEKTNHIEGGCWTKPSIQRIVNKFLLKHMGDAMNRKEIVRKEWVDFLSQMVLKLPDVANLRSLMALCSHTDVEKDFFKNILHMQKHMRAKALSRFTNVLSLSKISEGITKKVFVPLFFHMLLEAQQGKDEHIKNACIEALASIAGHMDWKSYYALLSRCFRVINLTPDKQKVLLRLICSILDKFHFSEIFSSKELRESLGKFSDSGSTVTVTSDMLAKSDTSAMVTEIQTCLYKVLFPKIQKLLDSDSDKVNVNISLAALKLLKLLPGDVMDLHLSSIIHRISSFLKSHLESIRDEARSALASCLRELGFEYLQFIVKVLRATLKRGYELHVLGYTLNFVLSKCLLNLVCGKLDYCLEDLLSIVVNDILGDVAQEKEVEKIASKMKETRRKKSFETLEMIAGGITFKSHGLKLLGPVAVHLQKHLTPKVKTKLENMLHHIAVGIERNPSVAQTDLFTFIYGLVEDGIKVENGKHENISVTVPSKHSHLITQFSLRILHKRVKNLKLGKNDEHILSLLDPFVLLLADCLNSKYEDVLCSSIGCLTLLARLPLLSLESNADRIKATLLDIAQSSVDSGSPLVQSCLKLLTLLLQSTKITLSTDQLLFLIQCPLFLDLERNQSPVALSLLKGIVNRKLVVPEIYDLVTRVAELMVTSQSESIRKECSRIFLQFLLDYRISANRLQQHLDFLLSNLRYEHSTGREAVLEMLHVIIVKFPRSIVDEQSQTFFVNLVVCLANDTDNNVRSMTGAAIKTLMGCISPSSLHCILEYCLSWYLGGKQQLWGASAQVLGLLVEVMEKGFRKHINSILPKMLHILKSDSRQLELTDESNIPHWKEAYYSLVLLEKMLDQFRDLYCSRDLQDIWEAVCELLLHSHSWLRNRSSRLIALYFEYVTEGNGGKCANPSGNYFLISPSRLFLIAASLCCQLKTQTDDAAGNLITCLPKRKKDLMTHNLVSAICCLHSLLGQTECVDPSMFWSTLEKHEKDRFLEAFHILDSMKERSMFLSLTSCAYKQKDRDESDYVRHFLVSLLLKKMGKCSLQMEAIQMGIVFNSFRDFILQISQDDCLRYASHILLPLYKVCEGLAGQVISDKMKQLAQVTTEQLREKLGMENFIQVRGLIRKNLNEKRDKRKQQEKLMAVVNPMRNAKRKLRIAAKHRANKKRKLFSMKVGRWMH</sequence>
<evidence type="ECO:0000313" key="5">
    <source>
        <dbReference type="Proteomes" id="UP001163823"/>
    </source>
</evidence>
<dbReference type="InterPro" id="IPR016024">
    <property type="entry name" value="ARM-type_fold"/>
</dbReference>
<dbReference type="PANTHER" id="PTHR17695">
    <property type="entry name" value="SMALL SUBUNIT PROCESSOME COMPONENT 20 HOMOLOG"/>
    <property type="match status" value="1"/>
</dbReference>
<reference evidence="4" key="1">
    <citation type="journal article" date="2023" name="Science">
        <title>Elucidation of the pathway for biosynthesis of saponin adjuvants from the soapbark tree.</title>
        <authorList>
            <person name="Reed J."/>
            <person name="Orme A."/>
            <person name="El-Demerdash A."/>
            <person name="Owen C."/>
            <person name="Martin L.B.B."/>
            <person name="Misra R.C."/>
            <person name="Kikuchi S."/>
            <person name="Rejzek M."/>
            <person name="Martin A.C."/>
            <person name="Harkess A."/>
            <person name="Leebens-Mack J."/>
            <person name="Louveau T."/>
            <person name="Stephenson M.J."/>
            <person name="Osbourn A."/>
        </authorList>
    </citation>
    <scope>NUCLEOTIDE SEQUENCE</scope>
    <source>
        <strain evidence="4">S10</strain>
    </source>
</reference>
<organism evidence="4 5">
    <name type="scientific">Quillaja saponaria</name>
    <name type="common">Soap bark tree</name>
    <dbReference type="NCBI Taxonomy" id="32244"/>
    <lineage>
        <taxon>Eukaryota</taxon>
        <taxon>Viridiplantae</taxon>
        <taxon>Streptophyta</taxon>
        <taxon>Embryophyta</taxon>
        <taxon>Tracheophyta</taxon>
        <taxon>Spermatophyta</taxon>
        <taxon>Magnoliopsida</taxon>
        <taxon>eudicotyledons</taxon>
        <taxon>Gunneridae</taxon>
        <taxon>Pentapetalae</taxon>
        <taxon>rosids</taxon>
        <taxon>fabids</taxon>
        <taxon>Fabales</taxon>
        <taxon>Quillajaceae</taxon>
        <taxon>Quillaja</taxon>
    </lineage>
</organism>
<dbReference type="InterPro" id="IPR046523">
    <property type="entry name" value="UTP20_dom"/>
</dbReference>
<dbReference type="GO" id="GO:0030686">
    <property type="term" value="C:90S preribosome"/>
    <property type="evidence" value="ECO:0007669"/>
    <property type="project" value="TreeGrafter"/>
</dbReference>
<dbReference type="Gene3D" id="1.25.10.10">
    <property type="entry name" value="Leucine-rich Repeat Variant"/>
    <property type="match status" value="2"/>
</dbReference>
<dbReference type="KEGG" id="qsa:O6P43_021980"/>
<dbReference type="GO" id="GO:0032040">
    <property type="term" value="C:small-subunit processome"/>
    <property type="evidence" value="ECO:0007669"/>
    <property type="project" value="TreeGrafter"/>
</dbReference>
<protein>
    <submittedName>
        <fullName evidence="4">Small subunit processome component 20-like protein</fullName>
    </submittedName>
</protein>
<name>A0AAD7PHS3_QUISA</name>
<evidence type="ECO:0000259" key="2">
    <source>
        <dbReference type="Pfam" id="PF20416"/>
    </source>
</evidence>
<dbReference type="EMBL" id="JARAOO010000009">
    <property type="protein sequence ID" value="KAJ7955379.1"/>
    <property type="molecule type" value="Genomic_DNA"/>
</dbReference>
<evidence type="ECO:0000259" key="3">
    <source>
        <dbReference type="Pfam" id="PF23099"/>
    </source>
</evidence>
<dbReference type="Pfam" id="PF23099">
    <property type="entry name" value="UTP20_C"/>
    <property type="match status" value="1"/>
</dbReference>
<dbReference type="Pfam" id="PF07539">
    <property type="entry name" value="UTP20_N"/>
    <property type="match status" value="1"/>
</dbReference>
<keyword evidence="5" id="KW-1185">Reference proteome</keyword>
<dbReference type="Pfam" id="PF20416">
    <property type="entry name" value="UTP20"/>
    <property type="match status" value="1"/>
</dbReference>
<dbReference type="InterPro" id="IPR011989">
    <property type="entry name" value="ARM-like"/>
</dbReference>
<dbReference type="SUPFAM" id="SSF48371">
    <property type="entry name" value="ARM repeat"/>
    <property type="match status" value="3"/>
</dbReference>
<evidence type="ECO:0000259" key="1">
    <source>
        <dbReference type="Pfam" id="PF07539"/>
    </source>
</evidence>
<dbReference type="PANTHER" id="PTHR17695:SF11">
    <property type="entry name" value="SMALL SUBUNIT PROCESSOME COMPONENT 20 HOMOLOG"/>
    <property type="match status" value="1"/>
</dbReference>
<gene>
    <name evidence="4" type="ORF">O6P43_021980</name>
</gene>
<proteinExistence type="predicted"/>
<dbReference type="InterPro" id="IPR057525">
    <property type="entry name" value="UTP20_C"/>
</dbReference>